<dbReference type="SMART" id="SM00454">
    <property type="entry name" value="SAM"/>
    <property type="match status" value="1"/>
</dbReference>
<organism evidence="3 4">
    <name type="scientific">Actinia tenebrosa</name>
    <name type="common">Australian red waratah sea anemone</name>
    <dbReference type="NCBI Taxonomy" id="6105"/>
    <lineage>
        <taxon>Eukaryota</taxon>
        <taxon>Metazoa</taxon>
        <taxon>Cnidaria</taxon>
        <taxon>Anthozoa</taxon>
        <taxon>Hexacorallia</taxon>
        <taxon>Actiniaria</taxon>
        <taxon>Actiniidae</taxon>
        <taxon>Actinia</taxon>
    </lineage>
</organism>
<feature type="compositionally biased region" description="Basic and acidic residues" evidence="1">
    <location>
        <begin position="337"/>
        <end position="362"/>
    </location>
</feature>
<dbReference type="GO" id="GO:0005634">
    <property type="term" value="C:nucleus"/>
    <property type="evidence" value="ECO:0007669"/>
    <property type="project" value="TreeGrafter"/>
</dbReference>
<dbReference type="Gene3D" id="1.10.150.50">
    <property type="entry name" value="Transcription Factor, Ets-1"/>
    <property type="match status" value="1"/>
</dbReference>
<feature type="domain" description="SAM" evidence="2">
    <location>
        <begin position="684"/>
        <end position="750"/>
    </location>
</feature>
<dbReference type="GeneID" id="116295329"/>
<dbReference type="PANTHER" id="PTHR12247">
    <property type="entry name" value="POLYCOMB GROUP PROTEIN"/>
    <property type="match status" value="1"/>
</dbReference>
<evidence type="ECO:0000313" key="4">
    <source>
        <dbReference type="RefSeq" id="XP_031559011.1"/>
    </source>
</evidence>
<feature type="compositionally biased region" description="Basic and acidic residues" evidence="1">
    <location>
        <begin position="202"/>
        <end position="213"/>
    </location>
</feature>
<feature type="region of interest" description="Disordered" evidence="1">
    <location>
        <begin position="329"/>
        <end position="362"/>
    </location>
</feature>
<gene>
    <name evidence="4" type="primary">LOC116295329</name>
</gene>
<feature type="region of interest" description="Disordered" evidence="1">
    <location>
        <begin position="388"/>
        <end position="419"/>
    </location>
</feature>
<accession>A0A6P8HUD0</accession>
<dbReference type="InParanoid" id="A0A6P8HUD0"/>
<dbReference type="SUPFAM" id="SSF47769">
    <property type="entry name" value="SAM/Pointed domain"/>
    <property type="match status" value="1"/>
</dbReference>
<keyword evidence="3" id="KW-1185">Reference proteome</keyword>
<dbReference type="Pfam" id="PF07647">
    <property type="entry name" value="SAM_2"/>
    <property type="match status" value="1"/>
</dbReference>
<proteinExistence type="predicted"/>
<evidence type="ECO:0000313" key="3">
    <source>
        <dbReference type="Proteomes" id="UP000515163"/>
    </source>
</evidence>
<feature type="compositionally biased region" description="Polar residues" evidence="1">
    <location>
        <begin position="179"/>
        <end position="201"/>
    </location>
</feature>
<dbReference type="GO" id="GO:0042393">
    <property type="term" value="F:histone binding"/>
    <property type="evidence" value="ECO:0007669"/>
    <property type="project" value="TreeGrafter"/>
</dbReference>
<dbReference type="OrthoDB" id="5912862at2759"/>
<feature type="region of interest" description="Disordered" evidence="1">
    <location>
        <begin position="178"/>
        <end position="239"/>
    </location>
</feature>
<feature type="region of interest" description="Disordered" evidence="1">
    <location>
        <begin position="1"/>
        <end position="35"/>
    </location>
</feature>
<name>A0A6P8HUD0_ACTTE</name>
<dbReference type="PANTHER" id="PTHR12247:SF131">
    <property type="entry name" value="LD05287P"/>
    <property type="match status" value="1"/>
</dbReference>
<dbReference type="CDD" id="cd09509">
    <property type="entry name" value="SAM_Polycomb"/>
    <property type="match status" value="1"/>
</dbReference>
<dbReference type="Proteomes" id="UP000515163">
    <property type="component" value="Unplaced"/>
</dbReference>
<feature type="compositionally biased region" description="Low complexity" evidence="1">
    <location>
        <begin position="392"/>
        <end position="406"/>
    </location>
</feature>
<dbReference type="AlphaFoldDB" id="A0A6P8HUD0"/>
<feature type="compositionally biased region" description="Polar residues" evidence="1">
    <location>
        <begin position="1"/>
        <end position="12"/>
    </location>
</feature>
<dbReference type="GO" id="GO:0045892">
    <property type="term" value="P:negative regulation of DNA-templated transcription"/>
    <property type="evidence" value="ECO:0007669"/>
    <property type="project" value="TreeGrafter"/>
</dbReference>
<dbReference type="RefSeq" id="XP_031559011.1">
    <property type="nucleotide sequence ID" value="XM_031703151.1"/>
</dbReference>
<protein>
    <submittedName>
        <fullName evidence="4">Uncharacterized protein LOC116295329</fullName>
    </submittedName>
</protein>
<dbReference type="InterPro" id="IPR050548">
    <property type="entry name" value="PcG_chromatin_remod_factors"/>
</dbReference>
<evidence type="ECO:0000256" key="1">
    <source>
        <dbReference type="SAM" id="MobiDB-lite"/>
    </source>
</evidence>
<dbReference type="InterPro" id="IPR001660">
    <property type="entry name" value="SAM"/>
</dbReference>
<feature type="compositionally biased region" description="Polar residues" evidence="1">
    <location>
        <begin position="215"/>
        <end position="239"/>
    </location>
</feature>
<reference evidence="4" key="1">
    <citation type="submission" date="2025-08" db="UniProtKB">
        <authorList>
            <consortium name="RefSeq"/>
        </authorList>
    </citation>
    <scope>IDENTIFICATION</scope>
    <source>
        <tissue evidence="4">Tentacle</tissue>
    </source>
</reference>
<evidence type="ECO:0000259" key="2">
    <source>
        <dbReference type="SMART" id="SM00454"/>
    </source>
</evidence>
<dbReference type="GO" id="GO:0003682">
    <property type="term" value="F:chromatin binding"/>
    <property type="evidence" value="ECO:0007669"/>
    <property type="project" value="TreeGrafter"/>
</dbReference>
<dbReference type="InterPro" id="IPR013761">
    <property type="entry name" value="SAM/pointed_sf"/>
</dbReference>
<dbReference type="KEGG" id="aten:116295329"/>
<sequence>MGEPGETSNQQEHGSKVGNVKRKGKLTELDRLKKRQKELQIMKMSQEWDARRHKRRMDRIQWLQQRKNHVPPSTERDQNTVNTVEDSRNEYLDSNVVLSKTNNSPVSTHSSSEIFSEGLREIEVQSEENDRIEDEAYGKRKFCEEDDYYSAEESHCTACESNEEYKSVVVKTERLDSDSFCNSNESKQPIQSYSKNSYHTNVESDKKARKEDNQVFLSKTNENQSTHASTLPNESNRGSPYQRLVTMVNAHPPVIEERFLNTTVYPLGNEERYSNSSVIVQAMKQSGLDENEIDDPNLLMASEPVRFEDVLRKGGTCIQRLETRTVEIMSKQPQGRMQEKLDKAPVPRPHSRESPSTEDQKRIRKVENEHKNQAFPKIKQCYSLIGQDNKSSRTSPLSSSRSTGSPIATMASSSSDVFTDKNERRLQPVAQSPSTSSQPCPPSGYLVPIYKPSADEVVYAFVANAGDRGLPRAPDPGKVCTDAGCYRTETDPKNAVQVGYSSVRAPTTTIHHGRDPLPRVGQTLQLKEAHHPTNVTWVNTPIASTGEKRNFVNNNQPVSGITLKSPAHEQVKTSGNSQRRNDKHLHRETEMIIKTRHNPSPVVTNINGYSSVHTAHASQTANKSPVLRANSIDNASNDPINNPTAIYVRPKLVPREIVVPHHTGSGNVPIVEYIKTDAICDKDLGSWTAKNVADFISATDCSESAKIFIEQDIDGKAVLLLSQNLFINRLNLKLGTAIKLYNHIANLRTALLM</sequence>